<evidence type="ECO:0000256" key="4">
    <source>
        <dbReference type="ARBA" id="ARBA00022967"/>
    </source>
</evidence>
<evidence type="ECO:0000256" key="5">
    <source>
        <dbReference type="ARBA" id="ARBA00050590"/>
    </source>
</evidence>
<accession>A0AAP2YVW2</accession>
<dbReference type="InterPro" id="IPR003593">
    <property type="entry name" value="AAA+_ATPase"/>
</dbReference>
<feature type="domain" description="ABC transporter" evidence="12">
    <location>
        <begin position="2"/>
        <end position="237"/>
    </location>
</feature>
<gene>
    <name evidence="14" type="ORF">OB955_01385</name>
    <name evidence="13" type="ORF">OB960_03555</name>
</gene>
<evidence type="ECO:0000313" key="13">
    <source>
        <dbReference type="EMBL" id="MCU4740472.1"/>
    </source>
</evidence>
<dbReference type="Proteomes" id="UP001321018">
    <property type="component" value="Unassembled WGS sequence"/>
</dbReference>
<dbReference type="EMBL" id="JAOPKB010000001">
    <property type="protein sequence ID" value="MCU4971393.1"/>
    <property type="molecule type" value="Genomic_DNA"/>
</dbReference>
<dbReference type="SMART" id="SM00382">
    <property type="entry name" value="AAA"/>
    <property type="match status" value="1"/>
</dbReference>
<dbReference type="Pfam" id="PF00005">
    <property type="entry name" value="ABC_tran"/>
    <property type="match status" value="1"/>
</dbReference>
<dbReference type="Proteomes" id="UP001320972">
    <property type="component" value="Unassembled WGS sequence"/>
</dbReference>
<comment type="subunit">
    <text evidence="7">The complex is composed of two ATP-binding proteins (BtuD), two transmembrane proteins (BtuC) and a solute-binding protein (BtuF).</text>
</comment>
<feature type="region of interest" description="Disordered" evidence="11">
    <location>
        <begin position="423"/>
        <end position="442"/>
    </location>
</feature>
<comment type="caution">
    <text evidence="13">The sequence shown here is derived from an EMBL/GenBank/DDBJ whole genome shotgun (WGS) entry which is preliminary data.</text>
</comment>
<proteinExistence type="predicted"/>
<protein>
    <recommendedName>
        <fullName evidence="9">Cobalamin import ATP-binding protein BtuD</fullName>
        <ecNumber evidence="8">7.6.2.8</ecNumber>
    </recommendedName>
    <alternativeName>
        <fullName evidence="10">Vitamin B12-transporting ATPase</fullName>
    </alternativeName>
</protein>
<reference evidence="13 15" key="1">
    <citation type="submission" date="2022-09" db="EMBL/GenBank/DDBJ databases">
        <title>Enrichment on poylsaccharides allowed isolation of novel metabolic and taxonomic groups of Haloarchaea.</title>
        <authorList>
            <person name="Sorokin D.Y."/>
            <person name="Elcheninov A.G."/>
            <person name="Khizhniak T.V."/>
            <person name="Kolganova T.V."/>
            <person name="Kublanov I.V."/>
        </authorList>
    </citation>
    <scope>NUCLEOTIDE SEQUENCE</scope>
    <source>
        <strain evidence="14 15">AArc-m2/3/4</strain>
        <strain evidence="13">AArc-xg1-1</strain>
    </source>
</reference>
<evidence type="ECO:0000256" key="6">
    <source>
        <dbReference type="ARBA" id="ARBA00058960"/>
    </source>
</evidence>
<dbReference type="PROSITE" id="PS00211">
    <property type="entry name" value="ABC_TRANSPORTER_1"/>
    <property type="match status" value="1"/>
</dbReference>
<dbReference type="GO" id="GO:0015420">
    <property type="term" value="F:ABC-type vitamin B12 transporter activity"/>
    <property type="evidence" value="ECO:0007669"/>
    <property type="project" value="UniProtKB-EC"/>
</dbReference>
<dbReference type="EC" id="7.6.2.8" evidence="8"/>
<evidence type="ECO:0000259" key="12">
    <source>
        <dbReference type="PROSITE" id="PS50893"/>
    </source>
</evidence>
<dbReference type="GO" id="GO:0005524">
    <property type="term" value="F:ATP binding"/>
    <property type="evidence" value="ECO:0007669"/>
    <property type="project" value="UniProtKB-KW"/>
</dbReference>
<dbReference type="EMBL" id="JAOPKA010000001">
    <property type="protein sequence ID" value="MCU4740472.1"/>
    <property type="molecule type" value="Genomic_DNA"/>
</dbReference>
<evidence type="ECO:0000256" key="3">
    <source>
        <dbReference type="ARBA" id="ARBA00022840"/>
    </source>
</evidence>
<keyword evidence="3 13" id="KW-0067">ATP-binding</keyword>
<evidence type="ECO:0000256" key="9">
    <source>
        <dbReference type="ARBA" id="ARBA00073649"/>
    </source>
</evidence>
<dbReference type="GO" id="GO:0016887">
    <property type="term" value="F:ATP hydrolysis activity"/>
    <property type="evidence" value="ECO:0007669"/>
    <property type="project" value="InterPro"/>
</dbReference>
<keyword evidence="2" id="KW-0547">Nucleotide-binding</keyword>
<dbReference type="InterPro" id="IPR027417">
    <property type="entry name" value="P-loop_NTPase"/>
</dbReference>
<dbReference type="Gene3D" id="3.40.50.300">
    <property type="entry name" value="P-loop containing nucleotide triphosphate hydrolases"/>
    <property type="match status" value="1"/>
</dbReference>
<evidence type="ECO:0000256" key="11">
    <source>
        <dbReference type="SAM" id="MobiDB-lite"/>
    </source>
</evidence>
<evidence type="ECO:0000313" key="15">
    <source>
        <dbReference type="Proteomes" id="UP001320972"/>
    </source>
</evidence>
<dbReference type="InterPro" id="IPR017871">
    <property type="entry name" value="ABC_transporter-like_CS"/>
</dbReference>
<evidence type="ECO:0000256" key="1">
    <source>
        <dbReference type="ARBA" id="ARBA00022448"/>
    </source>
</evidence>
<dbReference type="RefSeq" id="WP_338002301.1">
    <property type="nucleotide sequence ID" value="NZ_JAOPKA010000001.1"/>
</dbReference>
<evidence type="ECO:0000256" key="8">
    <source>
        <dbReference type="ARBA" id="ARBA00066387"/>
    </source>
</evidence>
<dbReference type="PANTHER" id="PTHR42794:SF1">
    <property type="entry name" value="HEMIN IMPORT ATP-BINDING PROTEIN HMUV"/>
    <property type="match status" value="1"/>
</dbReference>
<evidence type="ECO:0000256" key="2">
    <source>
        <dbReference type="ARBA" id="ARBA00022741"/>
    </source>
</evidence>
<evidence type="ECO:0000313" key="16">
    <source>
        <dbReference type="Proteomes" id="UP001321018"/>
    </source>
</evidence>
<keyword evidence="15" id="KW-1185">Reference proteome</keyword>
<dbReference type="SUPFAM" id="SSF52540">
    <property type="entry name" value="P-loop containing nucleoside triphosphate hydrolases"/>
    <property type="match status" value="1"/>
</dbReference>
<dbReference type="CDD" id="cd03214">
    <property type="entry name" value="ABC_Iron-Siderophores_B12_Hemin"/>
    <property type="match status" value="1"/>
</dbReference>
<evidence type="ECO:0000256" key="7">
    <source>
        <dbReference type="ARBA" id="ARBA00064420"/>
    </source>
</evidence>
<comment type="function">
    <text evidence="6">Required for corrinoid utilization. Probably part of the ABC transporter complex BtuCDF involved in cobalamin (vitamin B12) import. Probably responsible for energy coupling to the transport system.</text>
</comment>
<dbReference type="InterPro" id="IPR003439">
    <property type="entry name" value="ABC_transporter-like_ATP-bd"/>
</dbReference>
<evidence type="ECO:0000256" key="10">
    <source>
        <dbReference type="ARBA" id="ARBA00077139"/>
    </source>
</evidence>
<dbReference type="PROSITE" id="PS50893">
    <property type="entry name" value="ABC_TRANSPORTER_2"/>
    <property type="match status" value="1"/>
</dbReference>
<sequence length="442" mass="46738">MIDVLDLSVAFGDVSVLEDVSLSVEAGTFVGLVGPNGAGKTTLLRAISGALEPDTGLVAIDGTDVHALSSRESSRLVSVVPQDTSLSFSFAVRDVVEMGRTPYRSRFSPPTVEDRERVADALERTGVERFADRSIEDVSGGERQRVILARTIAQDTPVVLLDEPTASLDINHQVETLELVSELVADGKTVIAAIHDLDLAARYCDELVMVADRRVLERGPPESVLTSARLARAFDATAAVTTNPVTGSPVVTALSGNARGGSKPGGDDANVNENAPARVHVVGSGSTAAGVLARLEAADIDASIGPVAETDVAAETARQLGIDRLSVEPFASLEAETMAALQREISRSDVTVIADLRIGAGNQLVLEALADAEPLLVVESTPFDDRNAAGEGARDRYERLRSRGVRADPETVVERVLDVCDEYSDVDSTAPDQHRPIESDDD</sequence>
<dbReference type="PANTHER" id="PTHR42794">
    <property type="entry name" value="HEMIN IMPORT ATP-BINDING PROTEIN HMUV"/>
    <property type="match status" value="1"/>
</dbReference>
<keyword evidence="4" id="KW-1278">Translocase</keyword>
<organism evidence="13 16">
    <name type="scientific">Natronoglomus mannanivorans</name>
    <dbReference type="NCBI Taxonomy" id="2979990"/>
    <lineage>
        <taxon>Archaea</taxon>
        <taxon>Methanobacteriati</taxon>
        <taxon>Methanobacteriota</taxon>
        <taxon>Stenosarchaea group</taxon>
        <taxon>Halobacteria</taxon>
        <taxon>Halobacteriales</taxon>
        <taxon>Natrialbaceae</taxon>
        <taxon>Natronoglomus</taxon>
    </lineage>
</organism>
<feature type="compositionally biased region" description="Basic and acidic residues" evidence="11">
    <location>
        <begin position="432"/>
        <end position="442"/>
    </location>
</feature>
<keyword evidence="1" id="KW-0813">Transport</keyword>
<dbReference type="AlphaFoldDB" id="A0AAP2YVW2"/>
<name>A0AAP2YVW2_9EURY</name>
<dbReference type="FunFam" id="3.40.50.300:FF:000134">
    <property type="entry name" value="Iron-enterobactin ABC transporter ATP-binding protein"/>
    <property type="match status" value="1"/>
</dbReference>
<evidence type="ECO:0000313" key="14">
    <source>
        <dbReference type="EMBL" id="MCU4971393.1"/>
    </source>
</evidence>
<comment type="catalytic activity">
    <reaction evidence="5">
        <text>an R-cob(III)alamin(out) + ATP + H2O = an R-cob(III)alamin(in) + ADP + phosphate + H(+)</text>
        <dbReference type="Rhea" id="RHEA:17873"/>
        <dbReference type="ChEBI" id="CHEBI:15377"/>
        <dbReference type="ChEBI" id="CHEBI:15378"/>
        <dbReference type="ChEBI" id="CHEBI:30616"/>
        <dbReference type="ChEBI" id="CHEBI:43474"/>
        <dbReference type="ChEBI" id="CHEBI:140785"/>
        <dbReference type="ChEBI" id="CHEBI:456216"/>
        <dbReference type="EC" id="7.6.2.8"/>
    </reaction>
</comment>